<dbReference type="EMBL" id="SLWK01000007">
    <property type="protein sequence ID" value="TCO07671.1"/>
    <property type="molecule type" value="Genomic_DNA"/>
</dbReference>
<dbReference type="RefSeq" id="WP_132434000.1">
    <property type="nucleotide sequence ID" value="NZ_SLWK01000007.1"/>
</dbReference>
<accession>A0A4R2GHM7</accession>
<dbReference type="OrthoDB" id="1100725at2"/>
<comment type="caution">
    <text evidence="2">The sequence shown here is derived from an EMBL/GenBank/DDBJ whole genome shotgun (WGS) entry which is preliminary data.</text>
</comment>
<feature type="region of interest" description="Disordered" evidence="1">
    <location>
        <begin position="58"/>
        <end position="151"/>
    </location>
</feature>
<dbReference type="Proteomes" id="UP000295221">
    <property type="component" value="Unassembled WGS sequence"/>
</dbReference>
<keyword evidence="3" id="KW-1185">Reference proteome</keyword>
<gene>
    <name evidence="2" type="ORF">EV194_10755</name>
</gene>
<evidence type="ECO:0000313" key="2">
    <source>
        <dbReference type="EMBL" id="TCO07671.1"/>
    </source>
</evidence>
<protein>
    <submittedName>
        <fullName evidence="2">Uncharacterized protein</fullName>
    </submittedName>
</protein>
<feature type="compositionally biased region" description="Basic and acidic residues" evidence="1">
    <location>
        <begin position="72"/>
        <end position="83"/>
    </location>
</feature>
<dbReference type="AlphaFoldDB" id="A0A4R2GHM7"/>
<name>A0A4R2GHM7_9BACT</name>
<evidence type="ECO:0000256" key="1">
    <source>
        <dbReference type="SAM" id="MobiDB-lite"/>
    </source>
</evidence>
<evidence type="ECO:0000313" key="3">
    <source>
        <dbReference type="Proteomes" id="UP000295221"/>
    </source>
</evidence>
<organism evidence="2 3">
    <name type="scientific">Natronoflexus pectinivorans</name>
    <dbReference type="NCBI Taxonomy" id="682526"/>
    <lineage>
        <taxon>Bacteria</taxon>
        <taxon>Pseudomonadati</taxon>
        <taxon>Bacteroidota</taxon>
        <taxon>Bacteroidia</taxon>
        <taxon>Marinilabiliales</taxon>
        <taxon>Marinilabiliaceae</taxon>
        <taxon>Natronoflexus</taxon>
    </lineage>
</organism>
<reference evidence="2 3" key="1">
    <citation type="submission" date="2019-03" db="EMBL/GenBank/DDBJ databases">
        <title>Genomic Encyclopedia of Type Strains, Phase IV (KMG-IV): sequencing the most valuable type-strain genomes for metagenomic binning, comparative biology and taxonomic classification.</title>
        <authorList>
            <person name="Goeker M."/>
        </authorList>
    </citation>
    <scope>NUCLEOTIDE SEQUENCE [LARGE SCALE GENOMIC DNA]</scope>
    <source>
        <strain evidence="2 3">DSM 24179</strain>
    </source>
</reference>
<feature type="compositionally biased region" description="Polar residues" evidence="1">
    <location>
        <begin position="140"/>
        <end position="151"/>
    </location>
</feature>
<sequence length="259" mass="28972">MEKEALLKIILQDIKELETLLNTFSGKEEVPAVYIQLAKSKTKGILDEIALFEGLNAPQKTDLPIPPQPAPVKEEPKPMKEENPVLEIINEPAEEEKTVPSPEPEIQHEEKASPPAPTPEKTKTPEPAPKSVEATKQETAKATQKNEPTTQGTVLGEILGKDKQSFNEKLGTGHDSVSIPKFQQPIADLRKAIGINDRFFFQRELFGNNSELFNQTIDQINQMATFESAVSFLSGNFNWDQNNEAVVSFKELIKRRFPK</sequence>
<proteinExistence type="predicted"/>